<gene>
    <name evidence="2" type="ORF">KGA66_26060</name>
</gene>
<evidence type="ECO:0000313" key="3">
    <source>
        <dbReference type="Proteomes" id="UP000677913"/>
    </source>
</evidence>
<reference evidence="2" key="1">
    <citation type="submission" date="2021-04" db="EMBL/GenBank/DDBJ databases">
        <title>Genome based classification of Actinospica acidithermotolerans sp. nov., an actinobacterium isolated from an Indonesian hot spring.</title>
        <authorList>
            <person name="Kusuma A.B."/>
            <person name="Putra K.E."/>
            <person name="Nafisah S."/>
            <person name="Loh J."/>
            <person name="Nouioui I."/>
            <person name="Goodfellow M."/>
        </authorList>
    </citation>
    <scope>NUCLEOTIDE SEQUENCE</scope>
    <source>
        <strain evidence="2">DSM 45618</strain>
    </source>
</reference>
<feature type="transmembrane region" description="Helical" evidence="1">
    <location>
        <begin position="171"/>
        <end position="194"/>
    </location>
</feature>
<keyword evidence="1" id="KW-1133">Transmembrane helix</keyword>
<proteinExistence type="predicted"/>
<feature type="transmembrane region" description="Helical" evidence="1">
    <location>
        <begin position="137"/>
        <end position="159"/>
    </location>
</feature>
<dbReference type="Pfam" id="PF12679">
    <property type="entry name" value="ABC2_membrane_2"/>
    <property type="match status" value="1"/>
</dbReference>
<keyword evidence="3" id="KW-1185">Reference proteome</keyword>
<feature type="transmembrane region" description="Helical" evidence="1">
    <location>
        <begin position="82"/>
        <end position="103"/>
    </location>
</feature>
<dbReference type="GO" id="GO:0005886">
    <property type="term" value="C:plasma membrane"/>
    <property type="evidence" value="ECO:0007669"/>
    <property type="project" value="UniProtKB-SubCell"/>
</dbReference>
<name>A0A8J8BFV3_9ACTN</name>
<accession>A0A8J8BFV3</accession>
<evidence type="ECO:0000313" key="2">
    <source>
        <dbReference type="EMBL" id="MBS2966531.1"/>
    </source>
</evidence>
<dbReference type="AlphaFoldDB" id="A0A8J8BFV3"/>
<protein>
    <submittedName>
        <fullName evidence="2">ABC transporter permease subunit</fullName>
    </submittedName>
</protein>
<comment type="caution">
    <text evidence="2">The sequence shown here is derived from an EMBL/GenBank/DDBJ whole genome shotgun (WGS) entry which is preliminary data.</text>
</comment>
<dbReference type="EMBL" id="JAGSXH010000160">
    <property type="protein sequence ID" value="MBS2966531.1"/>
    <property type="molecule type" value="Genomic_DNA"/>
</dbReference>
<feature type="transmembrane region" description="Helical" evidence="1">
    <location>
        <begin position="28"/>
        <end position="49"/>
    </location>
</feature>
<dbReference type="GO" id="GO:0140359">
    <property type="term" value="F:ABC-type transporter activity"/>
    <property type="evidence" value="ECO:0007669"/>
    <property type="project" value="InterPro"/>
</dbReference>
<keyword evidence="1" id="KW-0812">Transmembrane</keyword>
<evidence type="ECO:0000256" key="1">
    <source>
        <dbReference type="SAM" id="Phobius"/>
    </source>
</evidence>
<feature type="transmembrane region" description="Helical" evidence="1">
    <location>
        <begin position="206"/>
        <end position="229"/>
    </location>
</feature>
<organism evidence="2 3">
    <name type="scientific">Actinocrinis puniceicyclus</name>
    <dbReference type="NCBI Taxonomy" id="977794"/>
    <lineage>
        <taxon>Bacteria</taxon>
        <taxon>Bacillati</taxon>
        <taxon>Actinomycetota</taxon>
        <taxon>Actinomycetes</taxon>
        <taxon>Catenulisporales</taxon>
        <taxon>Actinospicaceae</taxon>
        <taxon>Actinocrinis</taxon>
    </lineage>
</organism>
<dbReference type="Proteomes" id="UP000677913">
    <property type="component" value="Unassembled WGS sequence"/>
</dbReference>
<feature type="transmembrane region" description="Helical" evidence="1">
    <location>
        <begin position="249"/>
        <end position="271"/>
    </location>
</feature>
<keyword evidence="1" id="KW-0472">Membrane</keyword>
<dbReference type="RefSeq" id="WP_211471693.1">
    <property type="nucleotide sequence ID" value="NZ_JAGSXH010000160.1"/>
</dbReference>
<sequence>MTGVTLTAASDTRAPVLRHTLATQRRSLAVWAVAVAALIGLYAALWPSVRGNTGWRQLFDTLPKGYRALFTVGGNIDLSSPAGYLGVELLAFMGPTLIAVYAIGTGSSGIAGEESQGTLELVLSTPITRGRVLIERFGALAAGLAVLGAAQTAALLGFSAALGMGLDPVRIVAAGAALALFGLFTGSVALAVGAATGRPGPARATAALLAVAAYLINALAQLTSVLGPARPLSPFYLLLGNNPLANGLRVGPALAVAGVSVLLVGLGAVLLERRDLT</sequence>